<evidence type="ECO:0000313" key="1">
    <source>
        <dbReference type="EMBL" id="MCA1857460.1"/>
    </source>
</evidence>
<comment type="caution">
    <text evidence="1">The sequence shown here is derived from an EMBL/GenBank/DDBJ whole genome shotgun (WGS) entry which is preliminary data.</text>
</comment>
<keyword evidence="2" id="KW-1185">Reference proteome</keyword>
<proteinExistence type="predicted"/>
<dbReference type="Proteomes" id="UP001198602">
    <property type="component" value="Unassembled WGS sequence"/>
</dbReference>
<dbReference type="RefSeq" id="WP_225239679.1">
    <property type="nucleotide sequence ID" value="NZ_JAHYBX010000007.1"/>
</dbReference>
<evidence type="ECO:0000313" key="2">
    <source>
        <dbReference type="Proteomes" id="UP001198602"/>
    </source>
</evidence>
<dbReference type="EMBL" id="JAHYBX010000007">
    <property type="protein sequence ID" value="MCA1857460.1"/>
    <property type="molecule type" value="Genomic_DNA"/>
</dbReference>
<sequence>MPNLRIISDNAIDRATLTASSQASADMAVSNLRTDIKTHVWRSTGATATLTATWSALETIGGVVLPFCNLTPLATIRVRGYSAVGDAVPLFDTGAVDACPGPVLGLWGWGAAPLGSNAFAYGGGTYGRVWVPVPGAVRKLVIDISDPTNSAGYIEAARLVCGAYWEPQYNASYGAPLTMADGTTLVETAAGDLMPDIGTRRRVQSIDLSLMPAHDRAALWDIVNRNGLAKPMLFSLYPNGADARLEQAHQLYCRLDEPATVSTPHFQHYATTIKFKEI</sequence>
<gene>
    <name evidence="1" type="ORF">LE190_16220</name>
</gene>
<protein>
    <submittedName>
        <fullName evidence="1">Uncharacterized protein</fullName>
    </submittedName>
</protein>
<accession>A0ABS7YCM8</accession>
<name>A0ABS7YCM8_9BURK</name>
<organism evidence="1 2">
    <name type="scientific">Massilia hydrophila</name>
    <dbReference type="NCBI Taxonomy" id="3044279"/>
    <lineage>
        <taxon>Bacteria</taxon>
        <taxon>Pseudomonadati</taxon>
        <taxon>Pseudomonadota</taxon>
        <taxon>Betaproteobacteria</taxon>
        <taxon>Burkholderiales</taxon>
        <taxon>Oxalobacteraceae</taxon>
        <taxon>Telluria group</taxon>
        <taxon>Massilia</taxon>
    </lineage>
</organism>
<reference evidence="1 2" key="1">
    <citation type="submission" date="2021-07" db="EMBL/GenBank/DDBJ databases">
        <title>Characterization of Violacein-producing bacteria and related species.</title>
        <authorList>
            <person name="Wilson H.S."/>
            <person name="De Leon M.E."/>
        </authorList>
    </citation>
    <scope>NUCLEOTIDE SEQUENCE [LARGE SCALE GENOMIC DNA]</scope>
    <source>
        <strain evidence="1 2">HSC-2F05</strain>
    </source>
</reference>